<feature type="domain" description="Malonyl-CoA decarboxylase C-terminal" evidence="1">
    <location>
        <begin position="281"/>
        <end position="342"/>
    </location>
</feature>
<accession>A0A1G6UTA7</accession>
<evidence type="ECO:0000313" key="4">
    <source>
        <dbReference type="Proteomes" id="UP000199628"/>
    </source>
</evidence>
<proteinExistence type="predicted"/>
<dbReference type="PANTHER" id="PTHR28641">
    <property type="match status" value="1"/>
</dbReference>
<dbReference type="GO" id="GO:0050080">
    <property type="term" value="F:malonyl-CoA decarboxylase activity"/>
    <property type="evidence" value="ECO:0007669"/>
    <property type="project" value="InterPro"/>
</dbReference>
<organism evidence="3 4">
    <name type="scientific">Ruegeria marina</name>
    <dbReference type="NCBI Taxonomy" id="639004"/>
    <lineage>
        <taxon>Bacteria</taxon>
        <taxon>Pseudomonadati</taxon>
        <taxon>Pseudomonadota</taxon>
        <taxon>Alphaproteobacteria</taxon>
        <taxon>Rhodobacterales</taxon>
        <taxon>Roseobacteraceae</taxon>
        <taxon>Ruegeria</taxon>
    </lineage>
</organism>
<dbReference type="InterPro" id="IPR038917">
    <property type="entry name" value="Malonyl_CoA_deC"/>
</dbReference>
<feature type="domain" description="Malonyl-CoA decarboxylase C-terminal" evidence="1">
    <location>
        <begin position="125"/>
        <end position="272"/>
    </location>
</feature>
<evidence type="ECO:0000313" key="3">
    <source>
        <dbReference type="EMBL" id="SDD44552.1"/>
    </source>
</evidence>
<feature type="domain" description="Malonyl-CoA decarboxylase N-terminal" evidence="2">
    <location>
        <begin position="41"/>
        <end position="122"/>
    </location>
</feature>
<protein>
    <submittedName>
        <fullName evidence="3">Malonyl-CoA decarboxylase</fullName>
    </submittedName>
</protein>
<reference evidence="4" key="1">
    <citation type="submission" date="2016-10" db="EMBL/GenBank/DDBJ databases">
        <authorList>
            <person name="Varghese N."/>
            <person name="Submissions S."/>
        </authorList>
    </citation>
    <scope>NUCLEOTIDE SEQUENCE [LARGE SCALE GENOMIC DNA]</scope>
    <source>
        <strain evidence="4">CGMCC 1.9108</strain>
    </source>
</reference>
<dbReference type="InterPro" id="IPR007956">
    <property type="entry name" value="Malonyl_CoA_deC_C"/>
</dbReference>
<dbReference type="STRING" id="639004.SAMN04488239_107154"/>
<dbReference type="Proteomes" id="UP000199628">
    <property type="component" value="Unassembled WGS sequence"/>
</dbReference>
<evidence type="ECO:0000259" key="2">
    <source>
        <dbReference type="Pfam" id="PF17408"/>
    </source>
</evidence>
<dbReference type="Gene3D" id="1.20.140.90">
    <property type="entry name" value="Malonyl-CoA decarboxylase, oligemerization domain"/>
    <property type="match status" value="1"/>
</dbReference>
<dbReference type="AlphaFoldDB" id="A0A1G6UTA7"/>
<dbReference type="EMBL" id="FMZV01000007">
    <property type="protein sequence ID" value="SDD44552.1"/>
    <property type="molecule type" value="Genomic_DNA"/>
</dbReference>
<dbReference type="Pfam" id="PF05292">
    <property type="entry name" value="MCD"/>
    <property type="match status" value="2"/>
</dbReference>
<dbReference type="InterPro" id="IPR035372">
    <property type="entry name" value="MCD_N"/>
</dbReference>
<dbReference type="PANTHER" id="PTHR28641:SF1">
    <property type="entry name" value="MALONYL-COA DECARBOXYLASE, MITOCHONDRIAL"/>
    <property type="match status" value="1"/>
</dbReference>
<dbReference type="GO" id="GO:0006633">
    <property type="term" value="P:fatty acid biosynthetic process"/>
    <property type="evidence" value="ECO:0007669"/>
    <property type="project" value="InterPro"/>
</dbReference>
<dbReference type="InterPro" id="IPR038351">
    <property type="entry name" value="MCD_N_sf"/>
</dbReference>
<dbReference type="Pfam" id="PF17408">
    <property type="entry name" value="MCD_N"/>
    <property type="match status" value="1"/>
</dbReference>
<dbReference type="InterPro" id="IPR042303">
    <property type="entry name" value="Malonyl_CoA_deC_C_sf"/>
</dbReference>
<name>A0A1G6UTA7_9RHOB</name>
<evidence type="ECO:0000259" key="1">
    <source>
        <dbReference type="Pfam" id="PF05292"/>
    </source>
</evidence>
<keyword evidence="4" id="KW-1185">Reference proteome</keyword>
<dbReference type="Gene3D" id="3.40.630.150">
    <property type="entry name" value="Malonyl-CoA decarboxylase, catalytic domain"/>
    <property type="match status" value="2"/>
</dbReference>
<sequence length="380" mass="41476">MGTAGETSGLALSQDILSGFAAMDDAQKLDFFRDVARGMNIDPETVRSTLDAYERDPSKATYRAFASAAEPRRQELIRRLNALPGATGALVRMRADLLRLSRGDPELEAFDLDFRHLFASWFNRGFLVLRPISWESPAHILEKIIAYEAVHAIDSWDDLRRRLEPADRRCFAFFHPAMPDEPLIFVEVALTRGIPGSVQDLLVEDRKAIASHEADTAVFYSISNCQAGLASVSFGNSLIKQVAADLSANLPSLRTFVTLSPIPGLRSWLAAEGLEQPEPDQMSALAAHYLLNAKATDGAPYDPVARFHLGNGAIVHAVHSDADVSDKGRKQSGGVMVNYLYDLKKIAQNHEKFATAKTVAASAAVKTLAAGADLSKSQER</sequence>
<gene>
    <name evidence="3" type="ORF">SAMN04488239_107154</name>
</gene>